<feature type="signal peptide" evidence="1">
    <location>
        <begin position="1"/>
        <end position="19"/>
    </location>
</feature>
<dbReference type="KEGG" id="pseg:D3H65_29650"/>
<evidence type="ECO:0000313" key="2">
    <source>
        <dbReference type="EMBL" id="AXY77902.1"/>
    </source>
</evidence>
<dbReference type="OrthoDB" id="1409070at2"/>
<accession>A0A3B7MTQ9</accession>
<evidence type="ECO:0000256" key="1">
    <source>
        <dbReference type="SAM" id="SignalP"/>
    </source>
</evidence>
<dbReference type="RefSeq" id="WP_119053775.1">
    <property type="nucleotide sequence ID" value="NZ_CP032157.1"/>
</dbReference>
<protein>
    <recommendedName>
        <fullName evidence="4">DUF3826 domain-containing protein</fullName>
    </recommendedName>
</protein>
<dbReference type="Proteomes" id="UP000263900">
    <property type="component" value="Chromosome"/>
</dbReference>
<keyword evidence="3" id="KW-1185">Reference proteome</keyword>
<sequence length="264" mass="30454">MKKITRIWMVCLLALSAVAFTVVKNIFDQLDIAEEEAREYIFDNFKSSNLSFPSSAVIKNLALGKRAGAVKELGDYIRKYTNSPEFAAEYKTVREGARPKNPADKEAKLKARIEGLKHDIETTEKDMKGVTGDMKKLYESTLQMQKTELKALQDPKDPNHKMYLMDLSEGGEEGEKNYKEDLKYFEQEYPAQVKDLVKRRLQEFLTLTADINFDAKLVDRDGRKRFADPKLEAKDESWKRCFRSGRETIAAARSYAQQWLKELN</sequence>
<feature type="chain" id="PRO_5017797118" description="DUF3826 domain-containing protein" evidence="1">
    <location>
        <begin position="20"/>
        <end position="264"/>
    </location>
</feature>
<dbReference type="AlphaFoldDB" id="A0A3B7MTQ9"/>
<reference evidence="2 3" key="1">
    <citation type="submission" date="2018-09" db="EMBL/GenBank/DDBJ databases">
        <title>Genome sequencing of strain 6GH32-13.</title>
        <authorList>
            <person name="Weon H.-Y."/>
            <person name="Heo J."/>
            <person name="Kwon S.-W."/>
        </authorList>
    </citation>
    <scope>NUCLEOTIDE SEQUENCE [LARGE SCALE GENOMIC DNA]</scope>
    <source>
        <strain evidence="2 3">5GH32-13</strain>
    </source>
</reference>
<organism evidence="2 3">
    <name type="scientific">Paraflavitalea soli</name>
    <dbReference type="NCBI Taxonomy" id="2315862"/>
    <lineage>
        <taxon>Bacteria</taxon>
        <taxon>Pseudomonadati</taxon>
        <taxon>Bacteroidota</taxon>
        <taxon>Chitinophagia</taxon>
        <taxon>Chitinophagales</taxon>
        <taxon>Chitinophagaceae</taxon>
        <taxon>Paraflavitalea</taxon>
    </lineage>
</organism>
<gene>
    <name evidence="2" type="ORF">D3H65_29650</name>
</gene>
<name>A0A3B7MTQ9_9BACT</name>
<evidence type="ECO:0000313" key="3">
    <source>
        <dbReference type="Proteomes" id="UP000263900"/>
    </source>
</evidence>
<dbReference type="EMBL" id="CP032157">
    <property type="protein sequence ID" value="AXY77902.1"/>
    <property type="molecule type" value="Genomic_DNA"/>
</dbReference>
<evidence type="ECO:0008006" key="4">
    <source>
        <dbReference type="Google" id="ProtNLM"/>
    </source>
</evidence>
<keyword evidence="1" id="KW-0732">Signal</keyword>
<proteinExistence type="predicted"/>